<protein>
    <recommendedName>
        <fullName evidence="1">DUF6884 domain-containing protein</fullName>
    </recommendedName>
</protein>
<proteinExistence type="predicted"/>
<sequence>MRSLKPSILVINSCGKKKSVQHDDQPTCKDLETKDQRESAKEKFSSLLREAGELYIGGQALAIKKAVKILSSKAEVDYYIISAGFGLVNENELLPPYECTFSGLSKKAIKERAEKLAIPESVRKLSKKTYDLVYLSLGEDYLVTLGDLKDLANLGKEIIFFGKAKDLPSNFHSFSTYDFVGKRTSKPIFKKPIGATVLAKGTIFLNFAIEYTPGLSFKEWWNEKLVLVEKYLTTEKKDTTFKSKKSSLSKSIPSISYERKTDYLLDKSLISIISSFVKREFSEEELRDLSEATDSLTSIDIKRAEEINKYTSKFSSKLAVYEKILEKYNNLMEVIKTNVDGAITEEMELLVENEYANQVRIQQEKIKITKNVLNETEFVVIKKIVQLSRKNRKL</sequence>
<evidence type="ECO:0000313" key="2">
    <source>
        <dbReference type="EMBL" id="UJG41487.1"/>
    </source>
</evidence>
<organism evidence="2">
    <name type="scientific">Candidatus Heimdallarchaeum aukensis</name>
    <dbReference type="NCBI Taxonomy" id="2876573"/>
    <lineage>
        <taxon>Archaea</taxon>
        <taxon>Promethearchaeati</taxon>
        <taxon>Candidatus Heimdallarchaeota</taxon>
        <taxon>Candidatus Heimdallarchaeia (ex Rinke et al. 2021) (nom. nud.)</taxon>
        <taxon>Candidatus Heimdallarchaeales</taxon>
        <taxon>Candidatus Heimdallarchaeaceae</taxon>
        <taxon>Candidatus Heimdallarchaeum</taxon>
    </lineage>
</organism>
<reference evidence="2" key="1">
    <citation type="journal article" date="2022" name="Nat. Microbiol.">
        <title>Unique mobile elements and scalable gene flow at the prokaryote-eukaryote boundary revealed by circularized Asgard archaea genomes.</title>
        <authorList>
            <person name="Wu F."/>
            <person name="Speth D.R."/>
            <person name="Philosof A."/>
            <person name="Cremiere A."/>
            <person name="Narayanan A."/>
            <person name="Barco R.A."/>
            <person name="Connon S.A."/>
            <person name="Amend J.P."/>
            <person name="Antoshechkin I.A."/>
            <person name="Orphan V.J."/>
        </authorList>
    </citation>
    <scope>NUCLEOTIDE SEQUENCE</scope>
    <source>
        <strain evidence="2">PM71</strain>
    </source>
</reference>
<dbReference type="InterPro" id="IPR049251">
    <property type="entry name" value="DUF6884"/>
</dbReference>
<dbReference type="AlphaFoldDB" id="A0A9Y1FLA7"/>
<gene>
    <name evidence="2" type="ORF">K9W45_03250</name>
</gene>
<feature type="domain" description="DUF6884" evidence="1">
    <location>
        <begin position="49"/>
        <end position="144"/>
    </location>
</feature>
<dbReference type="Proteomes" id="UP001201020">
    <property type="component" value="Chromosome"/>
</dbReference>
<accession>A0A9Y1FLA7</accession>
<dbReference type="Pfam" id="PF21818">
    <property type="entry name" value="DUF6884"/>
    <property type="match status" value="1"/>
</dbReference>
<evidence type="ECO:0000259" key="1">
    <source>
        <dbReference type="Pfam" id="PF21818"/>
    </source>
</evidence>
<name>A0A9Y1FLA7_9ARCH</name>
<dbReference type="EMBL" id="CP084166">
    <property type="protein sequence ID" value="UJG41487.1"/>
    <property type="molecule type" value="Genomic_DNA"/>
</dbReference>